<dbReference type="GO" id="GO:0007166">
    <property type="term" value="P:cell surface receptor signaling pathway"/>
    <property type="evidence" value="ECO:0007669"/>
    <property type="project" value="UniProtKB-ARBA"/>
</dbReference>
<keyword evidence="24" id="KW-1185">Reference proteome</keyword>
<dbReference type="EMBL" id="NCKU01000035">
    <property type="protein sequence ID" value="RWS17791.1"/>
    <property type="molecule type" value="Genomic_DNA"/>
</dbReference>
<dbReference type="InterPro" id="IPR051022">
    <property type="entry name" value="Notch_Cell-Fate_Det"/>
</dbReference>
<dbReference type="InterPro" id="IPR018097">
    <property type="entry name" value="EGF_Ca-bd_CS"/>
</dbReference>
<dbReference type="Pfam" id="PF01414">
    <property type="entry name" value="DSL"/>
    <property type="match status" value="1"/>
</dbReference>
<feature type="disulfide bond" evidence="17">
    <location>
        <begin position="49"/>
        <end position="58"/>
    </location>
</feature>
<dbReference type="Pfam" id="PF21700">
    <property type="entry name" value="EGF_DL_JAG"/>
    <property type="match status" value="1"/>
</dbReference>
<evidence type="ECO:0000256" key="11">
    <source>
        <dbReference type="ARBA" id="ARBA00022843"/>
    </source>
</evidence>
<feature type="disulfide bond" evidence="16">
    <location>
        <begin position="263"/>
        <end position="272"/>
    </location>
</feature>
<feature type="disulfide bond" evidence="17">
    <location>
        <begin position="82"/>
        <end position="91"/>
    </location>
</feature>
<evidence type="ECO:0000259" key="21">
    <source>
        <dbReference type="PROSITE" id="PS50026"/>
    </source>
</evidence>
<dbReference type="InterPro" id="IPR001774">
    <property type="entry name" value="DSL"/>
</dbReference>
<keyword evidence="11" id="KW-0832">Ubl conjugation</keyword>
<dbReference type="FunFam" id="2.10.25.10:FF:000018">
    <property type="entry name" value="Delta-like 1"/>
    <property type="match status" value="1"/>
</dbReference>
<keyword evidence="6 18" id="KW-0812">Transmembrane</keyword>
<dbReference type="PROSITE" id="PS01186">
    <property type="entry name" value="EGF_2"/>
    <property type="match status" value="8"/>
</dbReference>
<evidence type="ECO:0000256" key="13">
    <source>
        <dbReference type="ARBA" id="ARBA00023136"/>
    </source>
</evidence>
<dbReference type="SUPFAM" id="SSF57184">
    <property type="entry name" value="Growth factor receptor domain"/>
    <property type="match status" value="1"/>
</dbReference>
<dbReference type="InterPro" id="IPR000152">
    <property type="entry name" value="EGF-type_Asp/Asn_hydroxyl_site"/>
</dbReference>
<comment type="subcellular location">
    <subcellularLocation>
        <location evidence="1 18">Membrane</location>
        <topology evidence="1 18">Single-pass type I membrane protein</topology>
    </subcellularLocation>
    <subcellularLocation>
        <location evidence="2">Secreted</location>
    </subcellularLocation>
</comment>
<dbReference type="PROSITE" id="PS00010">
    <property type="entry name" value="ASX_HYDROXYL"/>
    <property type="match status" value="4"/>
</dbReference>
<feature type="disulfide bond" evidence="16">
    <location>
        <begin position="225"/>
        <end position="234"/>
    </location>
</feature>
<dbReference type="Proteomes" id="UP000285301">
    <property type="component" value="Unassembled WGS sequence"/>
</dbReference>
<dbReference type="FunFam" id="2.10.25.10:FF:000230">
    <property type="entry name" value="Delta-like protein"/>
    <property type="match status" value="2"/>
</dbReference>
<evidence type="ECO:0000259" key="22">
    <source>
        <dbReference type="PROSITE" id="PS51051"/>
    </source>
</evidence>
<dbReference type="GO" id="GO:0050769">
    <property type="term" value="P:positive regulation of neurogenesis"/>
    <property type="evidence" value="ECO:0007669"/>
    <property type="project" value="UniProtKB-ARBA"/>
</dbReference>
<keyword evidence="19" id="KW-0175">Coiled coil</keyword>
<organism evidence="23 24">
    <name type="scientific">Dinothrombium tinctorium</name>
    <dbReference type="NCBI Taxonomy" id="1965070"/>
    <lineage>
        <taxon>Eukaryota</taxon>
        <taxon>Metazoa</taxon>
        <taxon>Ecdysozoa</taxon>
        <taxon>Arthropoda</taxon>
        <taxon>Chelicerata</taxon>
        <taxon>Arachnida</taxon>
        <taxon>Acari</taxon>
        <taxon>Acariformes</taxon>
        <taxon>Trombidiformes</taxon>
        <taxon>Prostigmata</taxon>
        <taxon>Anystina</taxon>
        <taxon>Parasitengona</taxon>
        <taxon>Trombidioidea</taxon>
        <taxon>Trombidiidae</taxon>
        <taxon>Dinothrombium</taxon>
    </lineage>
</organism>
<dbReference type="SMART" id="SM00179">
    <property type="entry name" value="EGF_CA"/>
    <property type="match status" value="7"/>
</dbReference>
<keyword evidence="14 16" id="KW-1015">Disulfide bond</keyword>
<name>A0A443RR23_9ACAR</name>
<dbReference type="AlphaFoldDB" id="A0A443RR23"/>
<dbReference type="GO" id="GO:0005576">
    <property type="term" value="C:extracellular region"/>
    <property type="evidence" value="ECO:0007669"/>
    <property type="project" value="UniProtKB-SubCell"/>
</dbReference>
<dbReference type="FunFam" id="2.10.25.10:FF:000064">
    <property type="entry name" value="Delta-like protein"/>
    <property type="match status" value="1"/>
</dbReference>
<comment type="caution">
    <text evidence="23">The sequence shown here is derived from an EMBL/GenBank/DDBJ whole genome shotgun (WGS) entry which is preliminary data.</text>
</comment>
<dbReference type="PROSITE" id="PS01187">
    <property type="entry name" value="EGF_CA"/>
    <property type="match status" value="2"/>
</dbReference>
<keyword evidence="12 18" id="KW-1133">Transmembrane helix</keyword>
<evidence type="ECO:0000256" key="6">
    <source>
        <dbReference type="ARBA" id="ARBA00022692"/>
    </source>
</evidence>
<dbReference type="SMART" id="SM00181">
    <property type="entry name" value="EGF"/>
    <property type="match status" value="9"/>
</dbReference>
<evidence type="ECO:0000256" key="14">
    <source>
        <dbReference type="ARBA" id="ARBA00023157"/>
    </source>
</evidence>
<feature type="disulfide bond" evidence="16">
    <location>
        <begin position="339"/>
        <end position="348"/>
    </location>
</feature>
<evidence type="ECO:0000256" key="15">
    <source>
        <dbReference type="ARBA" id="ARBA00023180"/>
    </source>
</evidence>
<keyword evidence="15" id="KW-0325">Glycoprotein</keyword>
<dbReference type="FunFam" id="2.10.25.10:FF:000004">
    <property type="entry name" value="Neurogenic locus notch 1"/>
    <property type="match status" value="1"/>
</dbReference>
<dbReference type="InterPro" id="IPR009030">
    <property type="entry name" value="Growth_fac_rcpt_cys_sf"/>
</dbReference>
<dbReference type="GO" id="GO:0016330">
    <property type="term" value="P:second mitotic wave involved in compound eye morphogenesis"/>
    <property type="evidence" value="ECO:0007669"/>
    <property type="project" value="UniProtKB-ARBA"/>
</dbReference>
<evidence type="ECO:0000256" key="17">
    <source>
        <dbReference type="PROSITE-ProRule" id="PRU00377"/>
    </source>
</evidence>
<evidence type="ECO:0000256" key="2">
    <source>
        <dbReference type="ARBA" id="ARBA00004613"/>
    </source>
</evidence>
<evidence type="ECO:0000256" key="8">
    <source>
        <dbReference type="ARBA" id="ARBA00022737"/>
    </source>
</evidence>
<evidence type="ECO:0000256" key="9">
    <source>
        <dbReference type="ARBA" id="ARBA00022782"/>
    </source>
</evidence>
<evidence type="ECO:0000256" key="16">
    <source>
        <dbReference type="PROSITE-ProRule" id="PRU00076"/>
    </source>
</evidence>
<dbReference type="InterPro" id="IPR000742">
    <property type="entry name" value="EGF"/>
</dbReference>
<reference evidence="23 24" key="1">
    <citation type="journal article" date="2018" name="Gigascience">
        <title>Genomes of trombidid mites reveal novel predicted allergens and laterally-transferred genes associated with secondary metabolism.</title>
        <authorList>
            <person name="Dong X."/>
            <person name="Chaisiri K."/>
            <person name="Xia D."/>
            <person name="Armstrong S.D."/>
            <person name="Fang Y."/>
            <person name="Donnelly M.J."/>
            <person name="Kadowaki T."/>
            <person name="McGarry J.W."/>
            <person name="Darby A.C."/>
            <person name="Makepeace B.L."/>
        </authorList>
    </citation>
    <scope>NUCLEOTIDE SEQUENCE [LARGE SCALE GENOMIC DNA]</scope>
    <source>
        <strain evidence="23">UoL-WK</strain>
    </source>
</reference>
<dbReference type="Pfam" id="PF00008">
    <property type="entry name" value="EGF"/>
    <property type="match status" value="7"/>
</dbReference>
<feature type="domain" description="EGF-like" evidence="21">
    <location>
        <begin position="237"/>
        <end position="273"/>
    </location>
</feature>
<proteinExistence type="predicted"/>
<gene>
    <name evidence="23" type="ORF">B4U79_08915</name>
</gene>
<feature type="disulfide bond" evidence="16">
    <location>
        <begin position="186"/>
        <end position="195"/>
    </location>
</feature>
<dbReference type="PROSITE" id="PS00022">
    <property type="entry name" value="EGF_1"/>
    <property type="match status" value="9"/>
</dbReference>
<dbReference type="SUPFAM" id="SSF57196">
    <property type="entry name" value="EGF/Laminin"/>
    <property type="match status" value="3"/>
</dbReference>
<dbReference type="GO" id="GO:0048666">
    <property type="term" value="P:neuron development"/>
    <property type="evidence" value="ECO:0007669"/>
    <property type="project" value="UniProtKB-ARBA"/>
</dbReference>
<evidence type="ECO:0000256" key="12">
    <source>
        <dbReference type="ARBA" id="ARBA00022989"/>
    </source>
</evidence>
<evidence type="ECO:0000256" key="7">
    <source>
        <dbReference type="ARBA" id="ARBA00022729"/>
    </source>
</evidence>
<dbReference type="PROSITE" id="PS51051">
    <property type="entry name" value="DSL"/>
    <property type="match status" value="1"/>
</dbReference>
<feature type="domain" description="EGF-like" evidence="21">
    <location>
        <begin position="313"/>
        <end position="349"/>
    </location>
</feature>
<feature type="domain" description="EGF-like" evidence="21">
    <location>
        <begin position="158"/>
        <end position="196"/>
    </location>
</feature>
<dbReference type="GO" id="GO:0005886">
    <property type="term" value="C:plasma membrane"/>
    <property type="evidence" value="ECO:0007669"/>
    <property type="project" value="UniProtKB-ARBA"/>
</dbReference>
<dbReference type="FunFam" id="2.10.25.10:FF:000537">
    <property type="entry name" value="Notch 3"/>
    <property type="match status" value="1"/>
</dbReference>
<dbReference type="GO" id="GO:0016318">
    <property type="term" value="P:ommatidial rotation"/>
    <property type="evidence" value="ECO:0007669"/>
    <property type="project" value="UniProtKB-ARBA"/>
</dbReference>
<keyword evidence="4" id="KW-0964">Secreted</keyword>
<evidence type="ECO:0000256" key="20">
    <source>
        <dbReference type="SAM" id="Phobius"/>
    </source>
</evidence>
<dbReference type="PRINTS" id="PR00010">
    <property type="entry name" value="EGFBLOOD"/>
</dbReference>
<comment type="function">
    <text evidence="18">Putative Notch ligand involved in the mediation of Notch signaling.</text>
</comment>
<dbReference type="OrthoDB" id="283575at2759"/>
<feature type="domain" description="DSL" evidence="22">
    <location>
        <begin position="47"/>
        <end position="91"/>
    </location>
</feature>
<feature type="domain" description="EGF-like" evidence="21">
    <location>
        <begin position="275"/>
        <end position="311"/>
    </location>
</feature>
<feature type="domain" description="EGF-like" evidence="21">
    <location>
        <begin position="198"/>
        <end position="235"/>
    </location>
</feature>
<dbReference type="InterPro" id="IPR001881">
    <property type="entry name" value="EGF-like_Ca-bd_dom"/>
</dbReference>
<evidence type="ECO:0000313" key="24">
    <source>
        <dbReference type="Proteomes" id="UP000285301"/>
    </source>
</evidence>
<feature type="disulfide bond" evidence="17">
    <location>
        <begin position="62"/>
        <end position="74"/>
    </location>
</feature>
<dbReference type="CDD" id="cd00054">
    <property type="entry name" value="EGF_CA"/>
    <property type="match status" value="7"/>
</dbReference>
<evidence type="ECO:0000256" key="19">
    <source>
        <dbReference type="SAM" id="Coils"/>
    </source>
</evidence>
<keyword evidence="9" id="KW-0221">Differentiation</keyword>
<evidence type="ECO:0000256" key="4">
    <source>
        <dbReference type="ARBA" id="ARBA00022525"/>
    </source>
</evidence>
<dbReference type="GO" id="GO:0030718">
    <property type="term" value="P:germ-line stem cell population maintenance"/>
    <property type="evidence" value="ECO:0007669"/>
    <property type="project" value="UniProtKB-ARBA"/>
</dbReference>
<feature type="coiled-coil region" evidence="19">
    <location>
        <begin position="494"/>
        <end position="521"/>
    </location>
</feature>
<feature type="domain" description="EGF-like" evidence="21">
    <location>
        <begin position="92"/>
        <end position="125"/>
    </location>
</feature>
<dbReference type="GO" id="GO:0042063">
    <property type="term" value="P:gliogenesis"/>
    <property type="evidence" value="ECO:0007669"/>
    <property type="project" value="UniProtKB-ARBA"/>
</dbReference>
<comment type="caution">
    <text evidence="16">Lacks conserved residue(s) required for the propagation of feature annotation.</text>
</comment>
<dbReference type="FunFam" id="2.10.25.140:FF:000001">
    <property type="entry name" value="Delta-like protein"/>
    <property type="match status" value="1"/>
</dbReference>
<keyword evidence="10" id="KW-0106">Calcium</keyword>
<feature type="disulfide bond" evidence="16">
    <location>
        <begin position="115"/>
        <end position="124"/>
    </location>
</feature>
<feature type="disulfide bond" evidence="16">
    <location>
        <begin position="415"/>
        <end position="424"/>
    </location>
</feature>
<keyword evidence="13 18" id="KW-0472">Membrane</keyword>
<keyword evidence="7 18" id="KW-0732">Signal</keyword>
<dbReference type="FunFam" id="2.10.25.10:FF:000012">
    <property type="entry name" value="Delta-like protein"/>
    <property type="match status" value="1"/>
</dbReference>
<dbReference type="GO" id="GO:0009986">
    <property type="term" value="C:cell surface"/>
    <property type="evidence" value="ECO:0007669"/>
    <property type="project" value="UniProtKB-ARBA"/>
</dbReference>
<protein>
    <recommendedName>
        <fullName evidence="18">Delta-like protein</fullName>
    </recommendedName>
</protein>
<dbReference type="GO" id="GO:0005509">
    <property type="term" value="F:calcium ion binding"/>
    <property type="evidence" value="ECO:0007669"/>
    <property type="project" value="InterPro"/>
</dbReference>
<dbReference type="GO" id="GO:0048056">
    <property type="term" value="P:R3/R4 cell differentiation"/>
    <property type="evidence" value="ECO:0007669"/>
    <property type="project" value="UniProtKB-ARBA"/>
</dbReference>
<feature type="transmembrane region" description="Helical" evidence="20">
    <location>
        <begin position="473"/>
        <end position="497"/>
    </location>
</feature>
<dbReference type="Gene3D" id="2.10.25.10">
    <property type="entry name" value="Laminin"/>
    <property type="match status" value="8"/>
</dbReference>
<dbReference type="SMART" id="SM00051">
    <property type="entry name" value="DSL"/>
    <property type="match status" value="1"/>
</dbReference>
<feature type="disulfide bond" evidence="16">
    <location>
        <begin position="301"/>
        <end position="310"/>
    </location>
</feature>
<evidence type="ECO:0000256" key="18">
    <source>
        <dbReference type="RuleBase" id="RU280815"/>
    </source>
</evidence>
<dbReference type="PANTHER" id="PTHR24049">
    <property type="entry name" value="CRUMBS FAMILY MEMBER"/>
    <property type="match status" value="1"/>
</dbReference>
<dbReference type="STRING" id="1965070.A0A443RR23"/>
<dbReference type="PROSITE" id="PS50026">
    <property type="entry name" value="EGF_3"/>
    <property type="match status" value="8"/>
</dbReference>
<dbReference type="GO" id="GO:0046331">
    <property type="term" value="P:lateral inhibition"/>
    <property type="evidence" value="ECO:0007669"/>
    <property type="project" value="UniProtKB-ARBA"/>
</dbReference>
<accession>A0A443RR23</accession>
<feature type="domain" description="EGF-like" evidence="21">
    <location>
        <begin position="389"/>
        <end position="425"/>
    </location>
</feature>
<dbReference type="GO" id="GO:0043208">
    <property type="term" value="F:glycosphingolipid binding"/>
    <property type="evidence" value="ECO:0007669"/>
    <property type="project" value="UniProtKB-ARBA"/>
</dbReference>
<dbReference type="Gene3D" id="2.10.25.140">
    <property type="match status" value="1"/>
</dbReference>
<evidence type="ECO:0000256" key="5">
    <source>
        <dbReference type="ARBA" id="ARBA00022536"/>
    </source>
</evidence>
<keyword evidence="8 18" id="KW-0677">Repeat</keyword>
<evidence type="ECO:0000256" key="10">
    <source>
        <dbReference type="ARBA" id="ARBA00022837"/>
    </source>
</evidence>
<dbReference type="GO" id="GO:0000902">
    <property type="term" value="P:cell morphogenesis"/>
    <property type="evidence" value="ECO:0007669"/>
    <property type="project" value="UniProtKB-ARBA"/>
</dbReference>
<sequence length="725" mass="80440">MIESSRHSNYNQLITRVATQNWLNVKEEWTKNITRDDRTALTYAYRVVCQENYYGPQCETLCKPRDDSYGHFNCSASGEKICYKGWKGSYCDKAICLPGCHQEHGECKEPNECKCKFGWQGPKCDQCMTYPGCIHGTCNTQWQCICEEGWGGLLCNQDLNYCTNHKPCQNGGTCKNTGPGYYSCQCPEGFTGKDCETPLTNCAQQPCVNGGICKTLSPNNYTCECPLGYVGKNCETLASSCTENPCSHGGTCVDGPSGYLCICPPGYEGKECELKQTDCDPNPCQNGGSCLANDFGYKCVCRAGFTGDNCELNINDCAENPCLNGGTCIDEINTFRCSCIPGFVGALCETNVDFCLTKPCANGGTCIDSINDYKCTCASGFTGKDCSVNINECASNPCLNGGICTDKVDEFHCTCVAGFSGPRCEFNANDTSSDVIGESVTTSSVKSSHQKFEATRDGELERGISEDLSAEKVALISITSAIVPLMVIIAVGIILIYKRRKRLMEREAKEDEDEVRRQNEHNSAHLKNNKCLESGANIIVNSLDKTPSLYHLNRQKSATLSKLTNEDYDSSLIYARQVAIANETNKSASLLRTKSSNKLINTECAANNVQRPFNRVIIESDKPKSYTSHQDVMERRDSLPHLQSVPNPLLNRKQLEYEYSPSKRKGRTKQRAQRVATVDSQQRKEHKFDLCDRRSDLFSTHLRRPSAETFRDTSVMMHPTNRPYF</sequence>
<dbReference type="GO" id="GO:0045179">
    <property type="term" value="C:apical cortex"/>
    <property type="evidence" value="ECO:0007669"/>
    <property type="project" value="UniProtKB-ARBA"/>
</dbReference>
<keyword evidence="3 18" id="KW-0217">Developmental protein</keyword>
<evidence type="ECO:0000256" key="1">
    <source>
        <dbReference type="ARBA" id="ARBA00004479"/>
    </source>
</evidence>
<feature type="disulfide bond" evidence="16">
    <location>
        <begin position="377"/>
        <end position="386"/>
    </location>
</feature>
<evidence type="ECO:0000313" key="23">
    <source>
        <dbReference type="EMBL" id="RWS17791.1"/>
    </source>
</evidence>
<evidence type="ECO:0000256" key="3">
    <source>
        <dbReference type="ARBA" id="ARBA00022473"/>
    </source>
</evidence>
<keyword evidence="5 16" id="KW-0245">EGF-like domain</keyword>
<dbReference type="FunFam" id="2.10.25.10:FF:000143">
    <property type="entry name" value="Protein crumbs 1"/>
    <property type="match status" value="1"/>
</dbReference>
<feature type="domain" description="EGF-like" evidence="21">
    <location>
        <begin position="351"/>
        <end position="387"/>
    </location>
</feature>
<dbReference type="GO" id="GO:0048018">
    <property type="term" value="F:receptor ligand activity"/>
    <property type="evidence" value="ECO:0007669"/>
    <property type="project" value="UniProtKB-ARBA"/>
</dbReference>